<comment type="caution">
    <text evidence="1">The sequence shown here is derived from an EMBL/GenBank/DDBJ whole genome shotgun (WGS) entry which is preliminary data.</text>
</comment>
<evidence type="ECO:0000313" key="1">
    <source>
        <dbReference type="EMBL" id="OLF04848.1"/>
    </source>
</evidence>
<dbReference type="EMBL" id="MSIF01000037">
    <property type="protein sequence ID" value="OLF04848.1"/>
    <property type="molecule type" value="Genomic_DNA"/>
</dbReference>
<sequence>MGVAYVAGGLMLSFVLDKRAVGRPSPPDLRLIARTIGRGRRGEWGRPQPGLGDFLEPTYYADSSAAPAAPPHVGSLRLWWFAGGEWEGVPAVRLALDGPEGQVSVEVLTSEPGKLRPGTMIPFHPATRDTQARAAVTATPVRIARAIADERLRRGLYDTTQHALVVDGVTTVAPVTRPWPTGRIRDGQVEVTVRATVGDQVVPCTGFVRPEDAAGMRLSRRAPVTLGAGGSTGTLGPFPW</sequence>
<dbReference type="Proteomes" id="UP000185696">
    <property type="component" value="Unassembled WGS sequence"/>
</dbReference>
<keyword evidence="2" id="KW-1185">Reference proteome</keyword>
<organism evidence="1 2">
    <name type="scientific">Actinophytocola xinjiangensis</name>
    <dbReference type="NCBI Taxonomy" id="485602"/>
    <lineage>
        <taxon>Bacteria</taxon>
        <taxon>Bacillati</taxon>
        <taxon>Actinomycetota</taxon>
        <taxon>Actinomycetes</taxon>
        <taxon>Pseudonocardiales</taxon>
        <taxon>Pseudonocardiaceae</taxon>
    </lineage>
</organism>
<accession>A0A7Z0WDH7</accession>
<reference evidence="1 2" key="1">
    <citation type="submission" date="2016-12" db="EMBL/GenBank/DDBJ databases">
        <title>The draft genome sequence of Actinophytocola xinjiangensis.</title>
        <authorList>
            <person name="Wang W."/>
            <person name="Yuan L."/>
        </authorList>
    </citation>
    <scope>NUCLEOTIDE SEQUENCE [LARGE SCALE GENOMIC DNA]</scope>
    <source>
        <strain evidence="1 2">CGMCC 4.4663</strain>
    </source>
</reference>
<evidence type="ECO:0000313" key="2">
    <source>
        <dbReference type="Proteomes" id="UP000185696"/>
    </source>
</evidence>
<gene>
    <name evidence="1" type="ORF">BLA60_39045</name>
</gene>
<protein>
    <submittedName>
        <fullName evidence="1">Uncharacterized protein</fullName>
    </submittedName>
</protein>
<dbReference type="AlphaFoldDB" id="A0A7Z0WDH7"/>
<proteinExistence type="predicted"/>
<name>A0A7Z0WDH7_9PSEU</name>